<gene>
    <name evidence="1" type="ORF">QNI19_09095</name>
</gene>
<organism evidence="1 2">
    <name type="scientific">Xanthocytophaga flava</name>
    <dbReference type="NCBI Taxonomy" id="3048013"/>
    <lineage>
        <taxon>Bacteria</taxon>
        <taxon>Pseudomonadati</taxon>
        <taxon>Bacteroidota</taxon>
        <taxon>Cytophagia</taxon>
        <taxon>Cytophagales</taxon>
        <taxon>Rhodocytophagaceae</taxon>
        <taxon>Xanthocytophaga</taxon>
    </lineage>
</organism>
<comment type="caution">
    <text evidence="1">The sequence shown here is derived from an EMBL/GenBank/DDBJ whole genome shotgun (WGS) entry which is preliminary data.</text>
</comment>
<keyword evidence="2" id="KW-1185">Reference proteome</keyword>
<reference evidence="1 2" key="1">
    <citation type="submission" date="2023-05" db="EMBL/GenBank/DDBJ databases">
        <authorList>
            <person name="Zhang X."/>
        </authorList>
    </citation>
    <scope>NUCLEOTIDE SEQUENCE [LARGE SCALE GENOMIC DNA]</scope>
    <source>
        <strain evidence="1 2">DM2B3-1</strain>
    </source>
</reference>
<proteinExistence type="predicted"/>
<evidence type="ECO:0000313" key="1">
    <source>
        <dbReference type="EMBL" id="MDJ1493087.1"/>
    </source>
</evidence>
<evidence type="ECO:0000313" key="2">
    <source>
        <dbReference type="Proteomes" id="UP001228581"/>
    </source>
</evidence>
<protein>
    <submittedName>
        <fullName evidence="1">Uncharacterized protein</fullName>
    </submittedName>
</protein>
<accession>A0ABT7CJ61</accession>
<dbReference type="RefSeq" id="WP_313994863.1">
    <property type="nucleotide sequence ID" value="NZ_JASJOT010000004.1"/>
</dbReference>
<dbReference type="Proteomes" id="UP001228581">
    <property type="component" value="Unassembled WGS sequence"/>
</dbReference>
<name>A0ABT7CJ61_9BACT</name>
<dbReference type="EMBL" id="JASJOT010000004">
    <property type="protein sequence ID" value="MDJ1493087.1"/>
    <property type="molecule type" value="Genomic_DNA"/>
</dbReference>
<sequence length="125" mass="15290">MMEKLIIHCYCIVLQEGWADRWFYQDQWKAKTLDSEKVRLEDFEQQSQEWKDIFGKNPQYGLLLIQYNKQTFVIWFEYIYSLLNAKFLPAISKMCRNEDYLSPLILNEGYFLEIRNVFQNIQRLL</sequence>